<dbReference type="EMBL" id="FXWG01000001">
    <property type="protein sequence ID" value="SMQ60734.1"/>
    <property type="molecule type" value="Genomic_DNA"/>
</dbReference>
<evidence type="ECO:0000313" key="1">
    <source>
        <dbReference type="EMBL" id="SMQ60734.1"/>
    </source>
</evidence>
<dbReference type="OrthoDB" id="7506787at2"/>
<evidence type="ECO:0000313" key="2">
    <source>
        <dbReference type="Proteomes" id="UP000194420"/>
    </source>
</evidence>
<reference evidence="2" key="1">
    <citation type="submission" date="2017-04" db="EMBL/GenBank/DDBJ databases">
        <authorList>
            <person name="Varghese N."/>
            <person name="Submissions S."/>
        </authorList>
    </citation>
    <scope>NUCLEOTIDE SEQUENCE [LARGE SCALE GENOMIC DNA]</scope>
</reference>
<accession>A0A1Y6EDS7</accession>
<organism evidence="1 2">
    <name type="scientific">Altererythrobacter xiamenensis</name>
    <dbReference type="NCBI Taxonomy" id="1316679"/>
    <lineage>
        <taxon>Bacteria</taxon>
        <taxon>Pseudomonadati</taxon>
        <taxon>Pseudomonadota</taxon>
        <taxon>Alphaproteobacteria</taxon>
        <taxon>Sphingomonadales</taxon>
        <taxon>Erythrobacteraceae</taxon>
        <taxon>Altererythrobacter</taxon>
    </lineage>
</organism>
<name>A0A1Y6EDS7_9SPHN</name>
<protein>
    <submittedName>
        <fullName evidence="1">Uncharacterized protein</fullName>
    </submittedName>
</protein>
<keyword evidence="2" id="KW-1185">Reference proteome</keyword>
<dbReference type="Proteomes" id="UP000194420">
    <property type="component" value="Unassembled WGS sequence"/>
</dbReference>
<sequence length="139" mass="15840">MSDMSHTGFQDGFRDACDRLSHKVDADNFERFRWGRDEAPKLVKMVELIKGAVDDRTDIEINEEGGEQNIKRFVIKVHGKRIVGLTAALENGQAAMIVNPIERSEYKIAPGDPIIADWDDVNEQWIAETLGKLMERIER</sequence>
<dbReference type="AlphaFoldDB" id="A0A1Y6EDS7"/>
<gene>
    <name evidence="1" type="ORF">SAMN06297468_0464</name>
</gene>
<proteinExistence type="predicted"/>
<dbReference type="RefSeq" id="WP_086436400.1">
    <property type="nucleotide sequence ID" value="NZ_FXWG01000001.1"/>
</dbReference>